<evidence type="ECO:0000313" key="4">
    <source>
        <dbReference type="EMBL" id="RDJ29014.1"/>
    </source>
</evidence>
<evidence type="ECO:0000313" key="5">
    <source>
        <dbReference type="Proteomes" id="UP000255207"/>
    </source>
</evidence>
<comment type="similarity">
    <text evidence="1">Belongs to the 'GDXG' lipolytic enzyme family.</text>
</comment>
<proteinExistence type="inferred from homology"/>
<dbReference type="GO" id="GO:0004806">
    <property type="term" value="F:triacylglycerol lipase activity"/>
    <property type="evidence" value="ECO:0007669"/>
    <property type="project" value="TreeGrafter"/>
</dbReference>
<accession>A0A370LAL8</accession>
<keyword evidence="5" id="KW-1185">Reference proteome</keyword>
<dbReference type="Proteomes" id="UP000255207">
    <property type="component" value="Unassembled WGS sequence"/>
</dbReference>
<dbReference type="Gene3D" id="3.40.50.1820">
    <property type="entry name" value="alpha/beta hydrolase"/>
    <property type="match status" value="1"/>
</dbReference>
<dbReference type="RefSeq" id="WP_114827132.1">
    <property type="nucleotide sequence ID" value="NZ_QQTO01000019.1"/>
</dbReference>
<comment type="caution">
    <text evidence="4">The sequence shown here is derived from an EMBL/GenBank/DDBJ whole genome shotgun (WGS) entry which is preliminary data.</text>
</comment>
<dbReference type="SUPFAM" id="SSF53474">
    <property type="entry name" value="alpha/beta-Hydrolases"/>
    <property type="match status" value="1"/>
</dbReference>
<keyword evidence="2 4" id="KW-0378">Hydrolase</keyword>
<evidence type="ECO:0000259" key="3">
    <source>
        <dbReference type="Pfam" id="PF07859"/>
    </source>
</evidence>
<dbReference type="InterPro" id="IPR029058">
    <property type="entry name" value="AB_hydrolase_fold"/>
</dbReference>
<dbReference type="InterPro" id="IPR013094">
    <property type="entry name" value="AB_hydrolase_3"/>
</dbReference>
<reference evidence="5" key="1">
    <citation type="submission" date="2018-07" db="EMBL/GenBank/DDBJ databases">
        <authorList>
            <person name="Safronova V.I."/>
            <person name="Chirak E.R."/>
            <person name="Sazanova A.L."/>
        </authorList>
    </citation>
    <scope>NUCLEOTIDE SEQUENCE [LARGE SCALE GENOMIC DNA]</scope>
    <source>
        <strain evidence="5">RCAM04685</strain>
    </source>
</reference>
<feature type="domain" description="Alpha/beta hydrolase fold-3" evidence="3">
    <location>
        <begin position="140"/>
        <end position="341"/>
    </location>
</feature>
<dbReference type="PANTHER" id="PTHR48081:SF30">
    <property type="entry name" value="ACETYL-HYDROLASE LIPR-RELATED"/>
    <property type="match status" value="1"/>
</dbReference>
<evidence type="ECO:0000256" key="1">
    <source>
        <dbReference type="ARBA" id="ARBA00010515"/>
    </source>
</evidence>
<name>A0A370LAL8_9HYPH</name>
<protein>
    <submittedName>
        <fullName evidence="4">Alpha/beta hydrolase</fullName>
    </submittedName>
</protein>
<dbReference type="PANTHER" id="PTHR48081">
    <property type="entry name" value="AB HYDROLASE SUPERFAMILY PROTEIN C4A8.06C"/>
    <property type="match status" value="1"/>
</dbReference>
<dbReference type="AlphaFoldDB" id="A0A370LAL8"/>
<dbReference type="OrthoDB" id="9806180at2"/>
<gene>
    <name evidence="4" type="ORF">DWE98_00010</name>
</gene>
<dbReference type="InterPro" id="IPR050300">
    <property type="entry name" value="GDXG_lipolytic_enzyme"/>
</dbReference>
<dbReference type="Pfam" id="PF07859">
    <property type="entry name" value="Abhydrolase_3"/>
    <property type="match status" value="1"/>
</dbReference>
<dbReference type="EMBL" id="QQTP01000001">
    <property type="protein sequence ID" value="RDJ29014.1"/>
    <property type="molecule type" value="Genomic_DNA"/>
</dbReference>
<sequence length="367" mass="38651">MIEPALARTIESRRGPSRRLVVAGPLALALAGQARAESVPAAPVLAGRQLPARLLPVPNTVSPALQAHIAASYPPGWDDIPQTPTAWRELAQKSAAAVAPHLPAIRQRLNVSVGPGRIAGVDVFTVTPAELPPENRGRLLLHLHGGGFVLYPGEAGAGEAMLMAGYGRFRVVSVDYRMAPDFPFPAALEDATAVWRALAQQHDPRRMAVFGSSAGGALTLSLILRAKAEGLPLPAAIAPGTPWADLAAKGDTIAANAFVDNVLVSNTGWAGVAATLYAAGHDLSDPLLSPVNGDFSGFPPAILTSGTRDLLLSDTVRIHRRLRRAGVEAALQVFEGQSHAQFLAPFVPETEEAFSEIARFLDRHLAN</sequence>
<organism evidence="4 5">
    <name type="scientific">Bosea caraganae</name>
    <dbReference type="NCBI Taxonomy" id="2763117"/>
    <lineage>
        <taxon>Bacteria</taxon>
        <taxon>Pseudomonadati</taxon>
        <taxon>Pseudomonadota</taxon>
        <taxon>Alphaproteobacteria</taxon>
        <taxon>Hyphomicrobiales</taxon>
        <taxon>Boseaceae</taxon>
        <taxon>Bosea</taxon>
    </lineage>
</organism>
<evidence type="ECO:0000256" key="2">
    <source>
        <dbReference type="ARBA" id="ARBA00022801"/>
    </source>
</evidence>